<accession>A0A2N7FE14</accession>
<dbReference type="SUPFAM" id="SSF48179">
    <property type="entry name" value="6-phosphogluconate dehydrogenase C-terminal domain-like"/>
    <property type="match status" value="1"/>
</dbReference>
<proteinExistence type="predicted"/>
<dbReference type="Gene3D" id="1.10.1040.10">
    <property type="entry name" value="N-(1-d-carboxylethyl)-l-norvaline Dehydrogenase, domain 2"/>
    <property type="match status" value="1"/>
</dbReference>
<sequence>MGKAVQGQRAKMVNQSCIAGELNCLHDGLVLAEKSGLDIPTLVDCLENIAAGSRPMEKRVTIMTQDKFDCGFDFDFARDWIFKGLGFYLDEAERQGI</sequence>
<evidence type="ECO:0000256" key="1">
    <source>
        <dbReference type="ARBA" id="ARBA00023002"/>
    </source>
</evidence>
<dbReference type="InterPro" id="IPR029154">
    <property type="entry name" value="HIBADH-like_NADP-bd"/>
</dbReference>
<reference evidence="4" key="1">
    <citation type="submission" date="2016-07" db="EMBL/GenBank/DDBJ databases">
        <title>Nontailed viruses are major unrecognized killers of bacteria in the ocean.</title>
        <authorList>
            <person name="Kauffman K."/>
            <person name="Hussain F."/>
            <person name="Yang J."/>
            <person name="Arevalo P."/>
            <person name="Brown J."/>
            <person name="Cutler M."/>
            <person name="Kelly L."/>
            <person name="Polz M.F."/>
        </authorList>
    </citation>
    <scope>NUCLEOTIDE SEQUENCE [LARGE SCALE GENOMIC DNA]</scope>
    <source>
        <strain evidence="4">10N.261.55.E11</strain>
    </source>
</reference>
<dbReference type="InterPro" id="IPR008927">
    <property type="entry name" value="6-PGluconate_DH-like_C_sf"/>
</dbReference>
<keyword evidence="1" id="KW-0560">Oxidoreductase</keyword>
<name>A0A2N7FE14_VIBSP</name>
<gene>
    <name evidence="3" type="ORF">BCU17_17335</name>
</gene>
<dbReference type="PANTHER" id="PTHR43060:SF15">
    <property type="entry name" value="3-HYDROXYISOBUTYRATE DEHYDROGENASE-LIKE 1, MITOCHONDRIAL-RELATED"/>
    <property type="match status" value="1"/>
</dbReference>
<dbReference type="Proteomes" id="UP000235330">
    <property type="component" value="Unassembled WGS sequence"/>
</dbReference>
<dbReference type="AlphaFoldDB" id="A0A2N7FE14"/>
<protein>
    <recommendedName>
        <fullName evidence="2">3-hydroxyisobutyrate dehydrogenase-like NAD-binding domain-containing protein</fullName>
    </recommendedName>
</protein>
<evidence type="ECO:0000259" key="2">
    <source>
        <dbReference type="Pfam" id="PF14833"/>
    </source>
</evidence>
<dbReference type="EMBL" id="MCWU01000018">
    <property type="protein sequence ID" value="PMJ67530.1"/>
    <property type="molecule type" value="Genomic_DNA"/>
</dbReference>
<evidence type="ECO:0000313" key="3">
    <source>
        <dbReference type="EMBL" id="PMJ67530.1"/>
    </source>
</evidence>
<organism evidence="3 4">
    <name type="scientific">Vibrio splendidus</name>
    <dbReference type="NCBI Taxonomy" id="29497"/>
    <lineage>
        <taxon>Bacteria</taxon>
        <taxon>Pseudomonadati</taxon>
        <taxon>Pseudomonadota</taxon>
        <taxon>Gammaproteobacteria</taxon>
        <taxon>Vibrionales</taxon>
        <taxon>Vibrionaceae</taxon>
        <taxon>Vibrio</taxon>
    </lineage>
</organism>
<dbReference type="PANTHER" id="PTHR43060">
    <property type="entry name" value="3-HYDROXYISOBUTYRATE DEHYDROGENASE-LIKE 1, MITOCHONDRIAL-RELATED"/>
    <property type="match status" value="1"/>
</dbReference>
<dbReference type="InterPro" id="IPR013328">
    <property type="entry name" value="6PGD_dom2"/>
</dbReference>
<dbReference type="GO" id="GO:0051287">
    <property type="term" value="F:NAD binding"/>
    <property type="evidence" value="ECO:0007669"/>
    <property type="project" value="InterPro"/>
</dbReference>
<comment type="caution">
    <text evidence="3">The sequence shown here is derived from an EMBL/GenBank/DDBJ whole genome shotgun (WGS) entry which is preliminary data.</text>
</comment>
<dbReference type="GO" id="GO:0016491">
    <property type="term" value="F:oxidoreductase activity"/>
    <property type="evidence" value="ECO:0007669"/>
    <property type="project" value="UniProtKB-KW"/>
</dbReference>
<feature type="domain" description="3-hydroxyisobutyrate dehydrogenase-like NAD-binding" evidence="2">
    <location>
        <begin position="6"/>
        <end position="96"/>
    </location>
</feature>
<evidence type="ECO:0000313" key="4">
    <source>
        <dbReference type="Proteomes" id="UP000235330"/>
    </source>
</evidence>
<dbReference type="Pfam" id="PF14833">
    <property type="entry name" value="NAD_binding_11"/>
    <property type="match status" value="1"/>
</dbReference>